<evidence type="ECO:0000256" key="3">
    <source>
        <dbReference type="ARBA" id="ARBA00022833"/>
    </source>
</evidence>
<dbReference type="Pfam" id="PF13912">
    <property type="entry name" value="zf-C2H2_6"/>
    <property type="match status" value="1"/>
</dbReference>
<dbReference type="STRING" id="53468.A0A0R3UD90"/>
<gene>
    <name evidence="6" type="ORF">MCOS_LOCUS4889</name>
</gene>
<dbReference type="Gene3D" id="3.30.160.60">
    <property type="entry name" value="Classic Zinc Finger"/>
    <property type="match status" value="1"/>
</dbReference>
<keyword evidence="7" id="KW-1185">Reference proteome</keyword>
<evidence type="ECO:0000256" key="4">
    <source>
        <dbReference type="PROSITE-ProRule" id="PRU00042"/>
    </source>
</evidence>
<organism evidence="8">
    <name type="scientific">Mesocestoides corti</name>
    <name type="common">Flatworm</name>
    <dbReference type="NCBI Taxonomy" id="53468"/>
    <lineage>
        <taxon>Eukaryota</taxon>
        <taxon>Metazoa</taxon>
        <taxon>Spiralia</taxon>
        <taxon>Lophotrochozoa</taxon>
        <taxon>Platyhelminthes</taxon>
        <taxon>Cestoda</taxon>
        <taxon>Eucestoda</taxon>
        <taxon>Cyclophyllidea</taxon>
        <taxon>Mesocestoididae</taxon>
        <taxon>Mesocestoides</taxon>
    </lineage>
</organism>
<dbReference type="Proteomes" id="UP000267029">
    <property type="component" value="Unassembled WGS sequence"/>
</dbReference>
<accession>A0A0R3UD90</accession>
<dbReference type="SUPFAM" id="SSF57667">
    <property type="entry name" value="beta-beta-alpha zinc fingers"/>
    <property type="match status" value="1"/>
</dbReference>
<reference evidence="6 7" key="1">
    <citation type="submission" date="2018-10" db="EMBL/GenBank/DDBJ databases">
        <authorList>
            <consortium name="Pathogen Informatics"/>
        </authorList>
    </citation>
    <scope>NUCLEOTIDE SEQUENCE [LARGE SCALE GENOMIC DNA]</scope>
</reference>
<evidence type="ECO:0000259" key="5">
    <source>
        <dbReference type="PROSITE" id="PS50157"/>
    </source>
</evidence>
<evidence type="ECO:0000313" key="8">
    <source>
        <dbReference type="WBParaSite" id="MCU_014088-RA"/>
    </source>
</evidence>
<dbReference type="WBParaSite" id="MCU_014088-RA">
    <property type="protein sequence ID" value="MCU_014088-RA"/>
    <property type="gene ID" value="MCU_014088"/>
</dbReference>
<dbReference type="PROSITE" id="PS00028">
    <property type="entry name" value="ZINC_FINGER_C2H2_1"/>
    <property type="match status" value="1"/>
</dbReference>
<keyword evidence="3" id="KW-0862">Zinc</keyword>
<dbReference type="AlphaFoldDB" id="A0A0R3UD90"/>
<dbReference type="GO" id="GO:0008270">
    <property type="term" value="F:zinc ion binding"/>
    <property type="evidence" value="ECO:0007669"/>
    <property type="project" value="UniProtKB-KW"/>
</dbReference>
<evidence type="ECO:0000256" key="1">
    <source>
        <dbReference type="ARBA" id="ARBA00022723"/>
    </source>
</evidence>
<dbReference type="PROSITE" id="PS50157">
    <property type="entry name" value="ZINC_FINGER_C2H2_2"/>
    <property type="match status" value="1"/>
</dbReference>
<reference evidence="8" key="2">
    <citation type="submission" date="2019-11" db="UniProtKB">
        <authorList>
            <consortium name="WormBaseParasite"/>
        </authorList>
    </citation>
    <scope>IDENTIFICATION</scope>
</reference>
<sequence length="128" mass="14189">MERVHRVSLKRQKRDPYGGACCLAAEEFLREKEIASMQGNDRQTDNISNTLLRSAGCPLVETNSERCAQFTNTNTTTTAATVDCMSTSSAYSTSSSMSKERSPAVCSLCGKQFALQYSLRRHLKTHMP</sequence>
<keyword evidence="2 4" id="KW-0863">Zinc-finger</keyword>
<name>A0A0R3UD90_MESCO</name>
<evidence type="ECO:0000256" key="2">
    <source>
        <dbReference type="ARBA" id="ARBA00022771"/>
    </source>
</evidence>
<dbReference type="InterPro" id="IPR036236">
    <property type="entry name" value="Znf_C2H2_sf"/>
</dbReference>
<keyword evidence="1" id="KW-0479">Metal-binding</keyword>
<evidence type="ECO:0000313" key="6">
    <source>
        <dbReference type="EMBL" id="VDD78886.1"/>
    </source>
</evidence>
<dbReference type="EMBL" id="UXSR01002596">
    <property type="protein sequence ID" value="VDD78886.1"/>
    <property type="molecule type" value="Genomic_DNA"/>
</dbReference>
<evidence type="ECO:0000313" key="7">
    <source>
        <dbReference type="Proteomes" id="UP000267029"/>
    </source>
</evidence>
<dbReference type="FunFam" id="3.30.160.60:FF:000446">
    <property type="entry name" value="Zinc finger protein"/>
    <property type="match status" value="1"/>
</dbReference>
<dbReference type="InterPro" id="IPR013087">
    <property type="entry name" value="Znf_C2H2_type"/>
</dbReference>
<dbReference type="SMART" id="SM00355">
    <property type="entry name" value="ZnF_C2H2"/>
    <property type="match status" value="1"/>
</dbReference>
<proteinExistence type="predicted"/>
<dbReference type="OrthoDB" id="3069995at2759"/>
<feature type="domain" description="C2H2-type" evidence="5">
    <location>
        <begin position="104"/>
        <end position="128"/>
    </location>
</feature>
<protein>
    <submittedName>
        <fullName evidence="8">C2H2-type domain-containing protein</fullName>
    </submittedName>
</protein>